<evidence type="ECO:0000313" key="8">
    <source>
        <dbReference type="EMBL" id="CAI8023872.1"/>
    </source>
</evidence>
<evidence type="ECO:0000256" key="1">
    <source>
        <dbReference type="ARBA" id="ARBA00004141"/>
    </source>
</evidence>
<evidence type="ECO:0000313" key="9">
    <source>
        <dbReference type="Proteomes" id="UP001174909"/>
    </source>
</evidence>
<gene>
    <name evidence="8" type="ORF">GBAR_LOCUS13930</name>
</gene>
<evidence type="ECO:0000256" key="7">
    <source>
        <dbReference type="SAM" id="Phobius"/>
    </source>
</evidence>
<feature type="transmembrane region" description="Helical" evidence="7">
    <location>
        <begin position="213"/>
        <end position="232"/>
    </location>
</feature>
<evidence type="ECO:0000256" key="3">
    <source>
        <dbReference type="ARBA" id="ARBA00022692"/>
    </source>
</evidence>
<dbReference type="Pfam" id="PF03006">
    <property type="entry name" value="HlyIII"/>
    <property type="match status" value="1"/>
</dbReference>
<dbReference type="Proteomes" id="UP001174909">
    <property type="component" value="Unassembled WGS sequence"/>
</dbReference>
<evidence type="ECO:0000256" key="2">
    <source>
        <dbReference type="ARBA" id="ARBA00007018"/>
    </source>
</evidence>
<feature type="transmembrane region" description="Helical" evidence="7">
    <location>
        <begin position="319"/>
        <end position="336"/>
    </location>
</feature>
<evidence type="ECO:0000256" key="4">
    <source>
        <dbReference type="ARBA" id="ARBA00022989"/>
    </source>
</evidence>
<name>A0AA35S7C8_GEOBA</name>
<feature type="binding site" evidence="6">
    <location>
        <position position="318"/>
    </location>
    <ligand>
        <name>Zn(2+)</name>
        <dbReference type="ChEBI" id="CHEBI:29105"/>
    </ligand>
</feature>
<feature type="transmembrane region" description="Helical" evidence="7">
    <location>
        <begin position="181"/>
        <end position="201"/>
    </location>
</feature>
<dbReference type="PANTHER" id="PTHR20855:SF52">
    <property type="entry name" value="ADIPONECTIN RECEPTOR PROTEIN"/>
    <property type="match status" value="1"/>
</dbReference>
<evidence type="ECO:0000256" key="6">
    <source>
        <dbReference type="PIRSR" id="PIRSR604254-1"/>
    </source>
</evidence>
<comment type="caution">
    <text evidence="8">The sequence shown here is derived from an EMBL/GenBank/DDBJ whole genome shotgun (WGS) entry which is preliminary data.</text>
</comment>
<feature type="non-terminal residue" evidence="8">
    <location>
        <position position="423"/>
    </location>
</feature>
<reference evidence="8" key="1">
    <citation type="submission" date="2023-03" db="EMBL/GenBank/DDBJ databases">
        <authorList>
            <person name="Steffen K."/>
            <person name="Cardenas P."/>
        </authorList>
    </citation>
    <scope>NUCLEOTIDE SEQUENCE</scope>
</reference>
<dbReference type="PANTHER" id="PTHR20855">
    <property type="entry name" value="ADIPOR/PROGESTIN RECEPTOR-RELATED"/>
    <property type="match status" value="1"/>
</dbReference>
<evidence type="ECO:0000256" key="5">
    <source>
        <dbReference type="ARBA" id="ARBA00023136"/>
    </source>
</evidence>
<keyword evidence="6" id="KW-0479">Metal-binding</keyword>
<feature type="transmembrane region" description="Helical" evidence="7">
    <location>
        <begin position="118"/>
        <end position="139"/>
    </location>
</feature>
<dbReference type="GO" id="GO:0038023">
    <property type="term" value="F:signaling receptor activity"/>
    <property type="evidence" value="ECO:0007669"/>
    <property type="project" value="TreeGrafter"/>
</dbReference>
<feature type="transmembrane region" description="Helical" evidence="7">
    <location>
        <begin position="356"/>
        <end position="380"/>
    </location>
</feature>
<keyword evidence="8" id="KW-0675">Receptor</keyword>
<feature type="transmembrane region" description="Helical" evidence="7">
    <location>
        <begin position="145"/>
        <end position="169"/>
    </location>
</feature>
<feature type="binding site" evidence="6">
    <location>
        <position position="167"/>
    </location>
    <ligand>
        <name>Zn(2+)</name>
        <dbReference type="ChEBI" id="CHEBI:29105"/>
    </ligand>
</feature>
<organism evidence="8 9">
    <name type="scientific">Geodia barretti</name>
    <name type="common">Barrett's horny sponge</name>
    <dbReference type="NCBI Taxonomy" id="519541"/>
    <lineage>
        <taxon>Eukaryota</taxon>
        <taxon>Metazoa</taxon>
        <taxon>Porifera</taxon>
        <taxon>Demospongiae</taxon>
        <taxon>Heteroscleromorpha</taxon>
        <taxon>Tetractinellida</taxon>
        <taxon>Astrophorina</taxon>
        <taxon>Geodiidae</taxon>
        <taxon>Geodia</taxon>
    </lineage>
</organism>
<keyword evidence="6" id="KW-0862">Zinc</keyword>
<dbReference type="InterPro" id="IPR004254">
    <property type="entry name" value="AdipoR/HlyIII-related"/>
</dbReference>
<comment type="subcellular location">
    <subcellularLocation>
        <location evidence="1">Membrane</location>
        <topology evidence="1">Multi-pass membrane protein</topology>
    </subcellularLocation>
</comment>
<protein>
    <submittedName>
        <fullName evidence="8">Membrane progestin receptor gamma-B</fullName>
    </submittedName>
</protein>
<keyword evidence="3 7" id="KW-0812">Transmembrane</keyword>
<dbReference type="GO" id="GO:0016020">
    <property type="term" value="C:membrane"/>
    <property type="evidence" value="ECO:0007669"/>
    <property type="project" value="UniProtKB-SubCell"/>
</dbReference>
<proteinExistence type="inferred from homology"/>
<comment type="similarity">
    <text evidence="2">Belongs to the ADIPOR family.</text>
</comment>
<feature type="binding site" evidence="6">
    <location>
        <position position="322"/>
    </location>
    <ligand>
        <name>Zn(2+)</name>
        <dbReference type="ChEBI" id="CHEBI:29105"/>
    </ligand>
</feature>
<feature type="transmembrane region" description="Helical" evidence="7">
    <location>
        <begin position="276"/>
        <end position="299"/>
    </location>
</feature>
<keyword evidence="5 7" id="KW-0472">Membrane</keyword>
<dbReference type="EMBL" id="CASHTH010002039">
    <property type="protein sequence ID" value="CAI8023872.1"/>
    <property type="molecule type" value="Genomic_DNA"/>
</dbReference>
<keyword evidence="9" id="KW-1185">Reference proteome</keyword>
<dbReference type="AlphaFoldDB" id="A0AA35S7C8"/>
<keyword evidence="4 7" id="KW-1133">Transmembrane helix</keyword>
<sequence length="423" mass="47308">PPFCIKSSTRVPGSRALLCSVVDIGPQRCATLFNCLGSLTILASMKRESGPQNVVDTPNGTAVDGPKSWLGGLPTYPRSQVPPAYREPFIMSGYRKTNISLSECLAYTLVWHNDVCNFWSHFLPLLVWLPWLCLLSLTHHLSQPFYYPLLCFWFGSCAYALFSSIAHLFGAKSHLVRNVCFMADYIGITIIYAGGGLYNLHHQLPLSSSLYDYLFPLVCLHLLACVVAALFGSLSRFFWFRQRFLVRALAFFPAYVICITPFTLRMLSCASTGQDCIWPTFHLHFLSILLTWIVVFFFVSKIPERLAPGRFDIFPHSHTLFHISAVALTTMQMYIFPQDSEIRKTQLLEKVSPSFMTLILPFLVMICVGLVLVLFLAFLLMRGVLVPHGVGSTLSSLHGGPHTVDTPSTNGGPCCIPPLKKQQ</sequence>
<feature type="transmembrane region" description="Helical" evidence="7">
    <location>
        <begin position="244"/>
        <end position="264"/>
    </location>
</feature>
<dbReference type="GO" id="GO:0046872">
    <property type="term" value="F:metal ion binding"/>
    <property type="evidence" value="ECO:0007669"/>
    <property type="project" value="UniProtKB-KW"/>
</dbReference>
<accession>A0AA35S7C8</accession>